<dbReference type="CDD" id="cd22966">
    <property type="entry name" value="DD_DYDC-like"/>
    <property type="match status" value="1"/>
</dbReference>
<dbReference type="PANTHER" id="PTHR23356">
    <property type="entry name" value="DPY30-RELATED"/>
    <property type="match status" value="1"/>
</dbReference>
<feature type="compositionally biased region" description="Acidic residues" evidence="3">
    <location>
        <begin position="101"/>
        <end position="125"/>
    </location>
</feature>
<dbReference type="EnsemblMetazoa" id="PHUM330540-RA">
    <property type="protein sequence ID" value="PHUM330540-PA"/>
    <property type="gene ID" value="PHUM330540"/>
</dbReference>
<sequence>MADNSNEIRKLSKEEEGEKEEEEEGEEEEEEEKERLGERSRSRHEHRGEDDKSTEGSIRSLPKDFCPPEGEGAEEEEEYGEGEWICEEAGEGQFLTRGTYEEEEYIEEEEEEEEEEEKDEEEETMGSEKISLDSDYLKSVLGTPLTYALLEIASKRPTDPIQYLSHYLVKWRWSEKNKKEYEKQVEQLTIERTAYMEKMRELERQKMLAKEQEEEEIRRKDKLESIISDYGEDFT</sequence>
<dbReference type="GeneID" id="8236280"/>
<evidence type="ECO:0000313" key="5">
    <source>
        <dbReference type="EnsemblMetazoa" id="PHUM330540-PA"/>
    </source>
</evidence>
<feature type="compositionally biased region" description="Acidic residues" evidence="3">
    <location>
        <begin position="71"/>
        <end position="90"/>
    </location>
</feature>
<gene>
    <name evidence="5" type="primary">8236280</name>
    <name evidence="4" type="ORF">Phum_PHUM330540</name>
</gene>
<dbReference type="OrthoDB" id="432281at2759"/>
<feature type="compositionally biased region" description="Basic and acidic residues" evidence="3">
    <location>
        <begin position="1"/>
        <end position="16"/>
    </location>
</feature>
<dbReference type="Pfam" id="PF05186">
    <property type="entry name" value="Dpy-30"/>
    <property type="match status" value="1"/>
</dbReference>
<organism>
    <name type="scientific">Pediculus humanus subsp. corporis</name>
    <name type="common">Body louse</name>
    <dbReference type="NCBI Taxonomy" id="121224"/>
    <lineage>
        <taxon>Eukaryota</taxon>
        <taxon>Metazoa</taxon>
        <taxon>Ecdysozoa</taxon>
        <taxon>Arthropoda</taxon>
        <taxon>Hexapoda</taxon>
        <taxon>Insecta</taxon>
        <taxon>Pterygota</taxon>
        <taxon>Neoptera</taxon>
        <taxon>Paraneoptera</taxon>
        <taxon>Psocodea</taxon>
        <taxon>Troctomorpha</taxon>
        <taxon>Phthiraptera</taxon>
        <taxon>Anoplura</taxon>
        <taxon>Pediculidae</taxon>
        <taxon>Pediculus</taxon>
    </lineage>
</organism>
<dbReference type="GO" id="GO:0048188">
    <property type="term" value="C:Set1C/COMPASS complex"/>
    <property type="evidence" value="ECO:0007669"/>
    <property type="project" value="InterPro"/>
</dbReference>
<name>E0VN71_PEDHC</name>
<dbReference type="HOGENOM" id="CLU_1181457_0_0_1"/>
<dbReference type="EMBL" id="AAZO01003837">
    <property type="status" value="NOT_ANNOTATED_CDS"/>
    <property type="molecule type" value="Genomic_DNA"/>
</dbReference>
<evidence type="ECO:0000313" key="4">
    <source>
        <dbReference type="EMBL" id="EEB14827.1"/>
    </source>
</evidence>
<dbReference type="eggNOG" id="ENOG502TBAQ">
    <property type="taxonomic scope" value="Eukaryota"/>
</dbReference>
<dbReference type="EMBL" id="DS235335">
    <property type="protein sequence ID" value="EEB14827.1"/>
    <property type="molecule type" value="Genomic_DNA"/>
</dbReference>
<dbReference type="STRING" id="121224.E0VN71"/>
<evidence type="ECO:0000313" key="6">
    <source>
        <dbReference type="Proteomes" id="UP000009046"/>
    </source>
</evidence>
<feature type="compositionally biased region" description="Acidic residues" evidence="3">
    <location>
        <begin position="17"/>
        <end position="32"/>
    </location>
</feature>
<proteinExistence type="inferred from homology"/>
<dbReference type="InterPro" id="IPR007858">
    <property type="entry name" value="Dpy-30_motif"/>
</dbReference>
<dbReference type="InterPro" id="IPR049630">
    <property type="entry name" value="DYDC-like_DD"/>
</dbReference>
<evidence type="ECO:0000256" key="3">
    <source>
        <dbReference type="SAM" id="MobiDB-lite"/>
    </source>
</evidence>
<keyword evidence="6" id="KW-1185">Reference proteome</keyword>
<evidence type="ECO:0000256" key="2">
    <source>
        <dbReference type="SAM" id="Coils"/>
    </source>
</evidence>
<reference evidence="4" key="2">
    <citation type="submission" date="2007-04" db="EMBL/GenBank/DDBJ databases">
        <title>The genome of the human body louse.</title>
        <authorList>
            <consortium name="The Human Body Louse Genome Consortium"/>
            <person name="Kirkness E."/>
            <person name="Walenz B."/>
            <person name="Hass B."/>
            <person name="Bruggner R."/>
            <person name="Strausberg R."/>
        </authorList>
    </citation>
    <scope>NUCLEOTIDE SEQUENCE</scope>
    <source>
        <strain evidence="4">USDA</strain>
    </source>
</reference>
<dbReference type="RefSeq" id="XP_002427565.1">
    <property type="nucleotide sequence ID" value="XM_002427520.1"/>
</dbReference>
<keyword evidence="2" id="KW-0175">Coiled coil</keyword>
<dbReference type="Proteomes" id="UP000009046">
    <property type="component" value="Unassembled WGS sequence"/>
</dbReference>
<evidence type="ECO:0000256" key="1">
    <source>
        <dbReference type="ARBA" id="ARBA00010849"/>
    </source>
</evidence>
<dbReference type="VEuPathDB" id="VectorBase:PHUM330540"/>
<feature type="compositionally biased region" description="Basic and acidic residues" evidence="3">
    <location>
        <begin position="33"/>
        <end position="54"/>
    </location>
</feature>
<comment type="similarity">
    <text evidence="1">Belongs to the dpy-30 family.</text>
</comment>
<dbReference type="InterPro" id="IPR037856">
    <property type="entry name" value="Sdc1/DPY30"/>
</dbReference>
<feature type="coiled-coil region" evidence="2">
    <location>
        <begin position="178"/>
        <end position="219"/>
    </location>
</feature>
<reference evidence="5" key="3">
    <citation type="submission" date="2021-02" db="UniProtKB">
        <authorList>
            <consortium name="EnsemblMetazoa"/>
        </authorList>
    </citation>
    <scope>IDENTIFICATION</scope>
    <source>
        <strain evidence="5">USDA</strain>
    </source>
</reference>
<accession>E0VN71</accession>
<dbReference type="AlphaFoldDB" id="E0VN71"/>
<dbReference type="KEGG" id="phu:Phum_PHUM330540"/>
<dbReference type="CTD" id="8236280"/>
<feature type="region of interest" description="Disordered" evidence="3">
    <location>
        <begin position="1"/>
        <end position="131"/>
    </location>
</feature>
<dbReference type="PANTHER" id="PTHR23356:SF16">
    <property type="entry name" value="DPY30 DOMAIN CONTAINING 2"/>
    <property type="match status" value="1"/>
</dbReference>
<reference evidence="4" key="1">
    <citation type="submission" date="2007-04" db="EMBL/GenBank/DDBJ databases">
        <title>Annotation of Pediculus humanus corporis strain USDA.</title>
        <authorList>
            <person name="Kirkness E."/>
            <person name="Hannick L."/>
            <person name="Hass B."/>
            <person name="Bruggner R."/>
            <person name="Lawson D."/>
            <person name="Bidwell S."/>
            <person name="Joardar V."/>
            <person name="Caler E."/>
            <person name="Walenz B."/>
            <person name="Inman J."/>
            <person name="Schobel S."/>
            <person name="Galinsky K."/>
            <person name="Amedeo P."/>
            <person name="Strausberg R."/>
        </authorList>
    </citation>
    <scope>NUCLEOTIDE SEQUENCE</scope>
    <source>
        <strain evidence="4">USDA</strain>
    </source>
</reference>
<protein>
    <submittedName>
        <fullName evidence="4 5">Major centromere autoantigen B, putative</fullName>
    </submittedName>
</protein>
<dbReference type="InParanoid" id="E0VN71"/>
<dbReference type="Gene3D" id="1.20.890.10">
    <property type="entry name" value="cAMP-dependent protein kinase regulatory subunit, dimerization-anchoring domain"/>
    <property type="match status" value="1"/>
</dbReference>